<evidence type="ECO:0008006" key="3">
    <source>
        <dbReference type="Google" id="ProtNLM"/>
    </source>
</evidence>
<evidence type="ECO:0000313" key="2">
    <source>
        <dbReference type="Proteomes" id="UP001603857"/>
    </source>
</evidence>
<dbReference type="AlphaFoldDB" id="A0ABD1MKA0"/>
<evidence type="ECO:0000313" key="1">
    <source>
        <dbReference type="EMBL" id="KAL2336224.1"/>
    </source>
</evidence>
<protein>
    <recommendedName>
        <fullName evidence="3">Ribosomal protein S14</fullName>
    </recommendedName>
</protein>
<name>A0ABD1MKA0_9FABA</name>
<sequence length="52" mass="6212">MKVDKSKKERRCLNKNNSLLSSYFFRGRDNMNVLLCSINTLKRLYDISALWK</sequence>
<comment type="caution">
    <text evidence="1">The sequence shown here is derived from an EMBL/GenBank/DDBJ whole genome shotgun (WGS) entry which is preliminary data.</text>
</comment>
<organism evidence="1 2">
    <name type="scientific">Flemingia macrophylla</name>
    <dbReference type="NCBI Taxonomy" id="520843"/>
    <lineage>
        <taxon>Eukaryota</taxon>
        <taxon>Viridiplantae</taxon>
        <taxon>Streptophyta</taxon>
        <taxon>Embryophyta</taxon>
        <taxon>Tracheophyta</taxon>
        <taxon>Spermatophyta</taxon>
        <taxon>Magnoliopsida</taxon>
        <taxon>eudicotyledons</taxon>
        <taxon>Gunneridae</taxon>
        <taxon>Pentapetalae</taxon>
        <taxon>rosids</taxon>
        <taxon>fabids</taxon>
        <taxon>Fabales</taxon>
        <taxon>Fabaceae</taxon>
        <taxon>Papilionoideae</taxon>
        <taxon>50 kb inversion clade</taxon>
        <taxon>NPAAA clade</taxon>
        <taxon>indigoferoid/millettioid clade</taxon>
        <taxon>Phaseoleae</taxon>
        <taxon>Flemingia</taxon>
    </lineage>
</organism>
<reference evidence="1 2" key="1">
    <citation type="submission" date="2024-08" db="EMBL/GenBank/DDBJ databases">
        <title>Insights into the chromosomal genome structure of Flemingia macrophylla.</title>
        <authorList>
            <person name="Ding Y."/>
            <person name="Zhao Y."/>
            <person name="Bi W."/>
            <person name="Wu M."/>
            <person name="Zhao G."/>
            <person name="Gong Y."/>
            <person name="Li W."/>
            <person name="Zhang P."/>
        </authorList>
    </citation>
    <scope>NUCLEOTIDE SEQUENCE [LARGE SCALE GENOMIC DNA]</scope>
    <source>
        <strain evidence="1">DYQJB</strain>
        <tissue evidence="1">Leaf</tissue>
    </source>
</reference>
<keyword evidence="2" id="KW-1185">Reference proteome</keyword>
<accession>A0ABD1MKA0</accession>
<proteinExistence type="predicted"/>
<gene>
    <name evidence="1" type="ORF">Fmac_010670</name>
</gene>
<dbReference type="EMBL" id="JBGMDY010000004">
    <property type="protein sequence ID" value="KAL2336224.1"/>
    <property type="molecule type" value="Genomic_DNA"/>
</dbReference>
<dbReference type="Proteomes" id="UP001603857">
    <property type="component" value="Unassembled WGS sequence"/>
</dbReference>